<dbReference type="EMBL" id="CP146022">
    <property type="protein sequence ID" value="WWQ67027.1"/>
    <property type="molecule type" value="Genomic_DNA"/>
</dbReference>
<proteinExistence type="predicted"/>
<protein>
    <submittedName>
        <fullName evidence="1">WXG100 family type VII secretion target</fullName>
    </submittedName>
</protein>
<sequence length="99" mass="10753">MASNADGLTVKYDGLDMAATTIGNEAKALESDLAELRQLVVRSQEYWAGEAQSKFGEKLQKWDKEADDIHQALTGIGHTVHTSGGDYMAGDKKAASYFQ</sequence>
<gene>
    <name evidence="1" type="ORF">V2W30_29310</name>
</gene>
<organism evidence="1 2">
    <name type="scientific">Streptomyces citrinus</name>
    <dbReference type="NCBI Taxonomy" id="3118173"/>
    <lineage>
        <taxon>Bacteria</taxon>
        <taxon>Bacillati</taxon>
        <taxon>Actinomycetota</taxon>
        <taxon>Actinomycetes</taxon>
        <taxon>Kitasatosporales</taxon>
        <taxon>Streptomycetaceae</taxon>
        <taxon>Streptomyces</taxon>
    </lineage>
</organism>
<accession>A0ACD5AIN2</accession>
<reference evidence="1" key="1">
    <citation type="journal article" date="2025" name="Int. J. Syst. Evol. Microbiol.">
        <title>Streptomyces citrinus sp. nov., with yellow diffusible pigment.</title>
        <authorList>
            <person name="He Y."/>
            <person name="Yang E."/>
            <person name="Xu J."/>
            <person name="Sun Y."/>
            <person name="Sun L."/>
        </authorList>
    </citation>
    <scope>NUCLEOTIDE SEQUENCE</scope>
    <source>
        <strain evidence="1">Q6</strain>
    </source>
</reference>
<evidence type="ECO:0000313" key="2">
    <source>
        <dbReference type="Proteomes" id="UP001432251"/>
    </source>
</evidence>
<dbReference type="Proteomes" id="UP001432251">
    <property type="component" value="Chromosome"/>
</dbReference>
<evidence type="ECO:0000313" key="1">
    <source>
        <dbReference type="EMBL" id="WWQ67027.1"/>
    </source>
</evidence>
<name>A0ACD5AIN2_9ACTN</name>
<keyword evidence="2" id="KW-1185">Reference proteome</keyword>